<proteinExistence type="predicted"/>
<gene>
    <name evidence="3" type="ORF">Fcan01_15522</name>
</gene>
<dbReference type="Pfam" id="PF13499">
    <property type="entry name" value="EF-hand_7"/>
    <property type="match status" value="1"/>
</dbReference>
<dbReference type="SUPFAM" id="SSF47473">
    <property type="entry name" value="EF-hand"/>
    <property type="match status" value="1"/>
</dbReference>
<evidence type="ECO:0000256" key="1">
    <source>
        <dbReference type="ARBA" id="ARBA00022837"/>
    </source>
</evidence>
<dbReference type="Proteomes" id="UP000198287">
    <property type="component" value="Unassembled WGS sequence"/>
</dbReference>
<keyword evidence="1" id="KW-0106">Calcium</keyword>
<dbReference type="GO" id="GO:0005509">
    <property type="term" value="F:calcium ion binding"/>
    <property type="evidence" value="ECO:0007669"/>
    <property type="project" value="InterPro"/>
</dbReference>
<sequence>MAHNRRFEKVEVEAAFKKMPTFSDATIDVADLDAFMETVGYSASKEQRDAYVTLFREGYNGKLILDLLVSLLGSIDDPKVLLKIHVTALDKDKDGFIDESEFKTIVKALLVHDPSVPKVDFTKFVTEADTNKDGKVSIDEAVEWFCKSSKN</sequence>
<evidence type="ECO:0000313" key="3">
    <source>
        <dbReference type="EMBL" id="OXA49820.1"/>
    </source>
</evidence>
<dbReference type="PRINTS" id="PR01697">
    <property type="entry name" value="PARVALBUMIN"/>
</dbReference>
<dbReference type="InterPro" id="IPR011992">
    <property type="entry name" value="EF-hand-dom_pair"/>
</dbReference>
<organism evidence="3 4">
    <name type="scientific">Folsomia candida</name>
    <name type="common">Springtail</name>
    <dbReference type="NCBI Taxonomy" id="158441"/>
    <lineage>
        <taxon>Eukaryota</taxon>
        <taxon>Metazoa</taxon>
        <taxon>Ecdysozoa</taxon>
        <taxon>Arthropoda</taxon>
        <taxon>Hexapoda</taxon>
        <taxon>Collembola</taxon>
        <taxon>Entomobryomorpha</taxon>
        <taxon>Isotomoidea</taxon>
        <taxon>Isotomidae</taxon>
        <taxon>Proisotominae</taxon>
        <taxon>Folsomia</taxon>
    </lineage>
</organism>
<dbReference type="PROSITE" id="PS50222">
    <property type="entry name" value="EF_HAND_2"/>
    <property type="match status" value="2"/>
</dbReference>
<reference evidence="3 4" key="1">
    <citation type="submission" date="2015-12" db="EMBL/GenBank/DDBJ databases">
        <title>The genome of Folsomia candida.</title>
        <authorList>
            <person name="Faddeeva A."/>
            <person name="Derks M.F."/>
            <person name="Anvar Y."/>
            <person name="Smit S."/>
            <person name="Van Straalen N."/>
            <person name="Roelofs D."/>
        </authorList>
    </citation>
    <scope>NUCLEOTIDE SEQUENCE [LARGE SCALE GENOMIC DNA]</scope>
    <source>
        <strain evidence="3 4">VU population</strain>
        <tissue evidence="3">Whole body</tissue>
    </source>
</reference>
<dbReference type="CDD" id="cd00051">
    <property type="entry name" value="EFh"/>
    <property type="match status" value="1"/>
</dbReference>
<dbReference type="InterPro" id="IPR002048">
    <property type="entry name" value="EF_hand_dom"/>
</dbReference>
<evidence type="ECO:0000313" key="4">
    <source>
        <dbReference type="Proteomes" id="UP000198287"/>
    </source>
</evidence>
<accession>A0A226DXN1</accession>
<comment type="caution">
    <text evidence="3">The sequence shown here is derived from an EMBL/GenBank/DDBJ whole genome shotgun (WGS) entry which is preliminary data.</text>
</comment>
<dbReference type="PROSITE" id="PS00018">
    <property type="entry name" value="EF_HAND_1"/>
    <property type="match status" value="1"/>
</dbReference>
<feature type="domain" description="EF-hand" evidence="2">
    <location>
        <begin position="116"/>
        <end position="151"/>
    </location>
</feature>
<evidence type="ECO:0000259" key="2">
    <source>
        <dbReference type="PROSITE" id="PS50222"/>
    </source>
</evidence>
<name>A0A226DXN1_FOLCA</name>
<dbReference type="Gene3D" id="1.10.238.10">
    <property type="entry name" value="EF-hand"/>
    <property type="match status" value="1"/>
</dbReference>
<dbReference type="OrthoDB" id="6480673at2759"/>
<dbReference type="EMBL" id="LNIX01000010">
    <property type="protein sequence ID" value="OXA49820.1"/>
    <property type="molecule type" value="Genomic_DNA"/>
</dbReference>
<dbReference type="InterPro" id="IPR018247">
    <property type="entry name" value="EF_Hand_1_Ca_BS"/>
</dbReference>
<keyword evidence="4" id="KW-1185">Reference proteome</keyword>
<feature type="domain" description="EF-hand" evidence="2">
    <location>
        <begin position="77"/>
        <end position="112"/>
    </location>
</feature>
<dbReference type="AlphaFoldDB" id="A0A226DXN1"/>
<protein>
    <submittedName>
        <fullName evidence="3">Calcium-binding protein 4</fullName>
    </submittedName>
</protein>